<accession>A0A853BEP6</accession>
<keyword evidence="1" id="KW-0472">Membrane</keyword>
<name>A0A853BEP6_9PSEU</name>
<gene>
    <name evidence="2" type="ORF">HNR02_006875</name>
</gene>
<evidence type="ECO:0000256" key="1">
    <source>
        <dbReference type="SAM" id="Phobius"/>
    </source>
</evidence>
<dbReference type="EMBL" id="JACCFK010000002">
    <property type="protein sequence ID" value="NYI93500.1"/>
    <property type="molecule type" value="Genomic_DNA"/>
</dbReference>
<sequence length="200" mass="21421">MGVRHYLRNERRTMTAIGLAVRGRKALAPDAVAVPYSRAQRPLLVVFAVLTVVEGLLFALVGFGVTVHVVLGVVEVYSLALLLGLLSSVTVYPHSVSPLEVRVRYAALLDVAVPAAAISAVRVRQEDHSGRPVIDLADGTFAAALSWQTNVALELDRPITVTRPLGRTGRASVVRFYADGPRAATAAIRSAVARPRDRPV</sequence>
<protein>
    <submittedName>
        <fullName evidence="2">Uncharacterized protein</fullName>
    </submittedName>
</protein>
<keyword evidence="1" id="KW-0812">Transmembrane</keyword>
<proteinExistence type="predicted"/>
<keyword evidence="3" id="KW-1185">Reference proteome</keyword>
<organism evidence="2 3">
    <name type="scientific">Amycolatopsis endophytica</name>
    <dbReference type="NCBI Taxonomy" id="860233"/>
    <lineage>
        <taxon>Bacteria</taxon>
        <taxon>Bacillati</taxon>
        <taxon>Actinomycetota</taxon>
        <taxon>Actinomycetes</taxon>
        <taxon>Pseudonocardiales</taxon>
        <taxon>Pseudonocardiaceae</taxon>
        <taxon>Amycolatopsis</taxon>
    </lineage>
</organism>
<dbReference type="RefSeq" id="WP_179777664.1">
    <property type="nucleotide sequence ID" value="NZ_JACCFK010000002.1"/>
</dbReference>
<dbReference type="Proteomes" id="UP000549616">
    <property type="component" value="Unassembled WGS sequence"/>
</dbReference>
<dbReference type="AlphaFoldDB" id="A0A853BEP6"/>
<feature type="transmembrane region" description="Helical" evidence="1">
    <location>
        <begin position="69"/>
        <end position="92"/>
    </location>
</feature>
<evidence type="ECO:0000313" key="2">
    <source>
        <dbReference type="EMBL" id="NYI93500.1"/>
    </source>
</evidence>
<feature type="transmembrane region" description="Helical" evidence="1">
    <location>
        <begin position="43"/>
        <end position="63"/>
    </location>
</feature>
<keyword evidence="1" id="KW-1133">Transmembrane helix</keyword>
<reference evidence="2 3" key="1">
    <citation type="submission" date="2020-07" db="EMBL/GenBank/DDBJ databases">
        <title>Sequencing the genomes of 1000 actinobacteria strains.</title>
        <authorList>
            <person name="Klenk H.-P."/>
        </authorList>
    </citation>
    <scope>NUCLEOTIDE SEQUENCE [LARGE SCALE GENOMIC DNA]</scope>
    <source>
        <strain evidence="2 3">DSM 104006</strain>
    </source>
</reference>
<comment type="caution">
    <text evidence="2">The sequence shown here is derived from an EMBL/GenBank/DDBJ whole genome shotgun (WGS) entry which is preliminary data.</text>
</comment>
<evidence type="ECO:0000313" key="3">
    <source>
        <dbReference type="Proteomes" id="UP000549616"/>
    </source>
</evidence>